<keyword evidence="10" id="KW-0406">Ion transport</keyword>
<feature type="compositionally biased region" description="Polar residues" evidence="16">
    <location>
        <begin position="991"/>
        <end position="1001"/>
    </location>
</feature>
<evidence type="ECO:0000259" key="19">
    <source>
        <dbReference type="Pfam" id="PF03522"/>
    </source>
</evidence>
<evidence type="ECO:0000256" key="1">
    <source>
        <dbReference type="ARBA" id="ARBA00004651"/>
    </source>
</evidence>
<dbReference type="PRINTS" id="PR01081">
    <property type="entry name" value="KCLTRNSPORT"/>
</dbReference>
<keyword evidence="21" id="KW-1185">Reference proteome</keyword>
<dbReference type="Pfam" id="PF00324">
    <property type="entry name" value="AA_permease"/>
    <property type="match status" value="2"/>
</dbReference>
<keyword evidence="13" id="KW-0868">Chloride</keyword>
<evidence type="ECO:0000256" key="16">
    <source>
        <dbReference type="SAM" id="MobiDB-lite"/>
    </source>
</evidence>
<comment type="subcellular location">
    <subcellularLocation>
        <location evidence="1">Cell membrane</location>
        <topology evidence="1">Multi-pass membrane protein</topology>
    </subcellularLocation>
</comment>
<evidence type="ECO:0000256" key="6">
    <source>
        <dbReference type="ARBA" id="ARBA00022692"/>
    </source>
</evidence>
<proteinExistence type="inferred from homology"/>
<evidence type="ECO:0000256" key="14">
    <source>
        <dbReference type="ARBA" id="ARBA00046331"/>
    </source>
</evidence>
<evidence type="ECO:0000256" key="13">
    <source>
        <dbReference type="ARBA" id="ARBA00023214"/>
    </source>
</evidence>
<evidence type="ECO:0000256" key="8">
    <source>
        <dbReference type="ARBA" id="ARBA00022958"/>
    </source>
</evidence>
<evidence type="ECO:0000256" key="17">
    <source>
        <dbReference type="SAM" id="Phobius"/>
    </source>
</evidence>
<feature type="region of interest" description="Disordered" evidence="16">
    <location>
        <begin position="1"/>
        <end position="22"/>
    </location>
</feature>
<keyword evidence="5" id="KW-0597">Phosphoprotein</keyword>
<feature type="domain" description="SLC12A transporter C-terminal" evidence="19">
    <location>
        <begin position="1053"/>
        <end position="1121"/>
    </location>
</feature>
<dbReference type="NCBIfam" id="TIGR00930">
    <property type="entry name" value="2a30"/>
    <property type="match status" value="1"/>
</dbReference>
<keyword evidence="9 17" id="KW-1133">Transmembrane helix</keyword>
<dbReference type="EMBL" id="CALNXK010000053">
    <property type="protein sequence ID" value="CAH3133882.1"/>
    <property type="molecule type" value="Genomic_DNA"/>
</dbReference>
<keyword evidence="3" id="KW-1003">Cell membrane</keyword>
<feature type="domain" description="Amino acid permease/ SLC12A" evidence="18">
    <location>
        <begin position="117"/>
        <end position="292"/>
    </location>
</feature>
<dbReference type="InterPro" id="IPR018491">
    <property type="entry name" value="SLC12_C"/>
</dbReference>
<protein>
    <recommendedName>
        <fullName evidence="22">Solute carrier family 12 member 6</fullName>
    </recommendedName>
</protein>
<feature type="compositionally biased region" description="Basic and acidic residues" evidence="16">
    <location>
        <begin position="961"/>
        <end position="974"/>
    </location>
</feature>
<keyword evidence="6 17" id="KW-0812">Transmembrane</keyword>
<evidence type="ECO:0000256" key="4">
    <source>
        <dbReference type="ARBA" id="ARBA00022538"/>
    </source>
</evidence>
<feature type="compositionally biased region" description="Basic and acidic residues" evidence="16">
    <location>
        <begin position="905"/>
        <end position="923"/>
    </location>
</feature>
<feature type="transmembrane region" description="Helical" evidence="17">
    <location>
        <begin position="274"/>
        <end position="293"/>
    </location>
</feature>
<evidence type="ECO:0000256" key="12">
    <source>
        <dbReference type="ARBA" id="ARBA00023180"/>
    </source>
</evidence>
<feature type="compositionally biased region" description="Basic and acidic residues" evidence="16">
    <location>
        <begin position="934"/>
        <end position="944"/>
    </location>
</feature>
<dbReference type="PANTHER" id="PTHR11827:SF73">
    <property type="entry name" value="KAZACHOC, ISOFORM G"/>
    <property type="match status" value="1"/>
</dbReference>
<feature type="transmembrane region" description="Helical" evidence="17">
    <location>
        <begin position="385"/>
        <end position="405"/>
    </location>
</feature>
<dbReference type="Pfam" id="PF03522">
    <property type="entry name" value="SLC12"/>
    <property type="match status" value="3"/>
</dbReference>
<feature type="transmembrane region" description="Helical" evidence="17">
    <location>
        <begin position="550"/>
        <end position="571"/>
    </location>
</feature>
<dbReference type="Proteomes" id="UP001159405">
    <property type="component" value="Unassembled WGS sequence"/>
</dbReference>
<evidence type="ECO:0000259" key="18">
    <source>
        <dbReference type="Pfam" id="PF00324"/>
    </source>
</evidence>
<name>A0ABN8P9H8_9CNID</name>
<keyword evidence="12" id="KW-0325">Glycoprotein</keyword>
<evidence type="ECO:0008006" key="22">
    <source>
        <dbReference type="Google" id="ProtNLM"/>
    </source>
</evidence>
<keyword evidence="11 17" id="KW-0472">Membrane</keyword>
<sequence length="1121" mass="124323">MSENRFKVSKADPDGTTEPKETYRRVNLSTDIEVNIIEPSPERLGNKSFKEVLVPGNAGNLALYEDEIQRRPRISTLLESLSRYEAVAPTQEDDEEGAEAKTTTASQSAKMGTLMGVYLPTIQNIFGVILFIRLSWIVGVAGILQAFLIVFICCCCTMLTAISMSAIATNGVVPGGGAYFMISRALGPEFGGAVGLLFYLGTTFASSMYILGAIEILLTYMAPSMSLFGDVRSGGGATSPVMLNNMRVYGSILLVLLVGVVFIGVKYVNKCASLFLACVLFSILAIYLGFFSAQAREMPRICLLGSKLLASTSYHECSRNDTLLSQAYGNDEQFWRSNPLSYVNGVPGITSDSFVDNWNSKYLKKDEVSPGVEAGAYEGEVRSDVTTSFFILLAIFFPSVTGIMAGSNRSGDLRDAQLSIPKGTIAAIATTSVVYLTSVLLFGATVNGDLLRDKFGRSIGSVLVVAEIAWPPTKWVILIGSLLSTVGAGMQSLTGAPRLLQAIARDNLIPFLNIFSYGSKSGEPTRALMLTACIAEIGILIANLDSVAPIITMFFLMCYGFVNLACVLQSLLRTPNWRPRFKYYHWFTSFLGICLCLALMFISSWYYALVAMIIAAAIYKYIEFQGAKIEWGDGFRGLALSAARYSLLRLEEGPPHTKNWRPQILVLCALKKNYEPESRRLLSLASQLKHGRGLTIVGSILEGDFNERAEDVALAKEVLKDCMKEEKVKGFMKVLVASTAAEGISFLAQSSGLGGLEPNTLMINWPENWRETEQWRSFVHTIRCISKGQEALLVSRKIDAFPSNTDRLEGNVDVWWIVHDGGLMILLLFLLKQHKVWKKCNLRIFTVAQLEDNSIQMKKDLESFMYQLRIKAQVEVIEMMDQDISEYTYERTLLMEQRHQMLKEMQLSRKESRREIQDVVEHSYRRRSLSSRRSQSDHKYDTKADYTINPDEGSTIPDPTAPDKRGQSADKNRVMSDSGESDVDHSKANDGYTTPTKNEVTMGSIKGDELVDKNSHSSKITEDSIDVGTVCGRSRVDGQESGLRGTPKEKNLRRMNTAVKLNQLVKDRSKGTQLLVINLPGPPSDENDWQHYMEFLDELTEGLDRVLMVRGGGREVITIYS</sequence>
<comment type="similarity">
    <text evidence="14">Belongs to the SLC12A transporter family. K/Cl co-transporter subfamily.</text>
</comment>
<evidence type="ECO:0000256" key="2">
    <source>
        <dbReference type="ARBA" id="ARBA00022448"/>
    </source>
</evidence>
<feature type="transmembrane region" description="Helical" evidence="17">
    <location>
        <begin position="207"/>
        <end position="228"/>
    </location>
</feature>
<comment type="caution">
    <text evidence="20">The sequence shown here is derived from an EMBL/GenBank/DDBJ whole genome shotgun (WGS) entry which is preliminary data.</text>
</comment>
<evidence type="ECO:0000256" key="15">
    <source>
        <dbReference type="ARBA" id="ARBA00047825"/>
    </source>
</evidence>
<evidence type="ECO:0000256" key="11">
    <source>
        <dbReference type="ARBA" id="ARBA00023136"/>
    </source>
</evidence>
<reference evidence="20 21" key="1">
    <citation type="submission" date="2022-05" db="EMBL/GenBank/DDBJ databases">
        <authorList>
            <consortium name="Genoscope - CEA"/>
            <person name="William W."/>
        </authorList>
    </citation>
    <scope>NUCLEOTIDE SEQUENCE [LARGE SCALE GENOMIC DNA]</scope>
</reference>
<evidence type="ECO:0000313" key="20">
    <source>
        <dbReference type="EMBL" id="CAH3133882.1"/>
    </source>
</evidence>
<evidence type="ECO:0000256" key="9">
    <source>
        <dbReference type="ARBA" id="ARBA00022989"/>
    </source>
</evidence>
<organism evidence="20 21">
    <name type="scientific">Porites lobata</name>
    <dbReference type="NCBI Taxonomy" id="104759"/>
    <lineage>
        <taxon>Eukaryota</taxon>
        <taxon>Metazoa</taxon>
        <taxon>Cnidaria</taxon>
        <taxon>Anthozoa</taxon>
        <taxon>Hexacorallia</taxon>
        <taxon>Scleractinia</taxon>
        <taxon>Fungiina</taxon>
        <taxon>Poritidae</taxon>
        <taxon>Porites</taxon>
    </lineage>
</organism>
<feature type="domain" description="SLC12A transporter C-terminal" evidence="19">
    <location>
        <begin position="681"/>
        <end position="774"/>
    </location>
</feature>
<feature type="domain" description="SLC12A transporter C-terminal" evidence="19">
    <location>
        <begin position="806"/>
        <end position="906"/>
    </location>
</feature>
<feature type="compositionally biased region" description="Basic and acidic residues" evidence="16">
    <location>
        <begin position="1006"/>
        <end position="1022"/>
    </location>
</feature>
<dbReference type="InterPro" id="IPR000076">
    <property type="entry name" value="KCL_cotranspt"/>
</dbReference>
<evidence type="ECO:0000313" key="21">
    <source>
        <dbReference type="Proteomes" id="UP001159405"/>
    </source>
</evidence>
<feature type="transmembrane region" description="Helical" evidence="17">
    <location>
        <begin position="248"/>
        <end position="268"/>
    </location>
</feature>
<dbReference type="Gene3D" id="1.20.1740.10">
    <property type="entry name" value="Amino acid/polyamine transporter I"/>
    <property type="match status" value="1"/>
</dbReference>
<comment type="catalytic activity">
    <reaction evidence="15">
        <text>K(+)(in) + chloride(in) = K(+)(out) + chloride(out)</text>
        <dbReference type="Rhea" id="RHEA:72427"/>
        <dbReference type="ChEBI" id="CHEBI:17996"/>
        <dbReference type="ChEBI" id="CHEBI:29103"/>
    </reaction>
</comment>
<keyword evidence="8" id="KW-0630">Potassium</keyword>
<dbReference type="PANTHER" id="PTHR11827">
    <property type="entry name" value="SOLUTE CARRIER FAMILY 12, CATION COTRANSPORTERS"/>
    <property type="match status" value="1"/>
</dbReference>
<feature type="domain" description="Amino acid permease/ SLC12A" evidence="18">
    <location>
        <begin position="355"/>
        <end position="665"/>
    </location>
</feature>
<evidence type="ECO:0000256" key="5">
    <source>
        <dbReference type="ARBA" id="ARBA00022553"/>
    </source>
</evidence>
<accession>A0ABN8P9H8</accession>
<gene>
    <name evidence="20" type="ORF">PLOB_00037109</name>
</gene>
<feature type="transmembrane region" description="Helical" evidence="17">
    <location>
        <begin position="583"/>
        <end position="600"/>
    </location>
</feature>
<keyword evidence="7" id="KW-0769">Symport</keyword>
<keyword evidence="4" id="KW-0633">Potassium transport</keyword>
<dbReference type="InterPro" id="IPR004841">
    <property type="entry name" value="AA-permease/SLC12A_dom"/>
</dbReference>
<feature type="transmembrane region" description="Helical" evidence="17">
    <location>
        <begin position="425"/>
        <end position="447"/>
    </location>
</feature>
<dbReference type="InterPro" id="IPR004842">
    <property type="entry name" value="SLC12A_fam"/>
</dbReference>
<keyword evidence="2" id="KW-0813">Transport</keyword>
<feature type="region of interest" description="Disordered" evidence="16">
    <location>
        <begin position="905"/>
        <end position="1026"/>
    </location>
</feature>
<evidence type="ECO:0000256" key="10">
    <source>
        <dbReference type="ARBA" id="ARBA00023065"/>
    </source>
</evidence>
<evidence type="ECO:0000256" key="7">
    <source>
        <dbReference type="ARBA" id="ARBA00022847"/>
    </source>
</evidence>
<evidence type="ECO:0000256" key="3">
    <source>
        <dbReference type="ARBA" id="ARBA00022475"/>
    </source>
</evidence>